<dbReference type="PANTHER" id="PTHR22807">
    <property type="entry name" value="NOP2 YEAST -RELATED NOL1/NOP2/FMU SUN DOMAIN-CONTAINING"/>
    <property type="match status" value="1"/>
</dbReference>
<accession>A0A1G6JN66</accession>
<dbReference type="EMBL" id="FMYV01000002">
    <property type="protein sequence ID" value="SDC20098.1"/>
    <property type="molecule type" value="Genomic_DNA"/>
</dbReference>
<evidence type="ECO:0000256" key="2">
    <source>
        <dbReference type="ARBA" id="ARBA00022679"/>
    </source>
</evidence>
<dbReference type="GO" id="GO:0008173">
    <property type="term" value="F:RNA methyltransferase activity"/>
    <property type="evidence" value="ECO:0007669"/>
    <property type="project" value="InterPro"/>
</dbReference>
<dbReference type="AlphaFoldDB" id="A0A1G6JN66"/>
<dbReference type="InterPro" id="IPR035926">
    <property type="entry name" value="NusB-like_sf"/>
</dbReference>
<dbReference type="STRING" id="28234.SAMN04488588_0581"/>
<keyword evidence="4 5" id="KW-0694">RNA-binding</keyword>
<dbReference type="SUPFAM" id="SSF53335">
    <property type="entry name" value="S-adenosyl-L-methionine-dependent methyltransferases"/>
    <property type="match status" value="1"/>
</dbReference>
<dbReference type="OrthoDB" id="9810297at2"/>
<evidence type="ECO:0000256" key="4">
    <source>
        <dbReference type="ARBA" id="ARBA00022884"/>
    </source>
</evidence>
<evidence type="ECO:0000313" key="10">
    <source>
        <dbReference type="Proteomes" id="UP000297288"/>
    </source>
</evidence>
<comment type="similarity">
    <text evidence="5">Belongs to the class I-like SAM-binding methyltransferase superfamily. RsmB/NOP family.</text>
</comment>
<dbReference type="Gene3D" id="3.40.50.150">
    <property type="entry name" value="Vaccinia Virus protein VP39"/>
    <property type="match status" value="1"/>
</dbReference>
<dbReference type="EMBL" id="SRME01000002">
    <property type="protein sequence ID" value="TGG88269.1"/>
    <property type="molecule type" value="Genomic_DNA"/>
</dbReference>
<evidence type="ECO:0000313" key="9">
    <source>
        <dbReference type="Proteomes" id="UP000199322"/>
    </source>
</evidence>
<dbReference type="Pfam" id="PF01189">
    <property type="entry name" value="Methyltr_RsmB-F"/>
    <property type="match status" value="1"/>
</dbReference>
<dbReference type="InterPro" id="IPR054728">
    <property type="entry name" value="RsmB-like_ferredoxin"/>
</dbReference>
<dbReference type="InterPro" id="IPR006027">
    <property type="entry name" value="NusB_RsmB_TIM44"/>
</dbReference>
<feature type="binding site" evidence="5">
    <location>
        <position position="290"/>
    </location>
    <ligand>
        <name>S-adenosyl-L-methionine</name>
        <dbReference type="ChEBI" id="CHEBI:59789"/>
    </ligand>
</feature>
<dbReference type="PANTHER" id="PTHR22807:SF53">
    <property type="entry name" value="RIBOSOMAL RNA SMALL SUBUNIT METHYLTRANSFERASE B-RELATED"/>
    <property type="match status" value="1"/>
</dbReference>
<dbReference type="InterPro" id="IPR023267">
    <property type="entry name" value="RCMT"/>
</dbReference>
<name>A0A1G6JN66_9BACT</name>
<keyword evidence="3 5" id="KW-0949">S-adenosyl-L-methionine</keyword>
<feature type="active site" description="Nucleophile" evidence="5">
    <location>
        <position position="362"/>
    </location>
</feature>
<dbReference type="SUPFAM" id="SSF48013">
    <property type="entry name" value="NusB-like"/>
    <property type="match status" value="1"/>
</dbReference>
<dbReference type="Proteomes" id="UP000297288">
    <property type="component" value="Unassembled WGS sequence"/>
</dbReference>
<protein>
    <submittedName>
        <fullName evidence="7">16S rRNA (Cytosine967-C5)-methyltransferase</fullName>
    </submittedName>
</protein>
<feature type="domain" description="SAM-dependent MTase RsmB/NOP-type" evidence="6">
    <location>
        <begin position="151"/>
        <end position="424"/>
    </location>
</feature>
<dbReference type="InterPro" id="IPR029063">
    <property type="entry name" value="SAM-dependent_MTases_sf"/>
</dbReference>
<dbReference type="InterPro" id="IPR049560">
    <property type="entry name" value="MeTrfase_RsmB-F_NOP2_cat"/>
</dbReference>
<organism evidence="7 9">
    <name type="scientific">Geotoga petraea</name>
    <dbReference type="NCBI Taxonomy" id="28234"/>
    <lineage>
        <taxon>Bacteria</taxon>
        <taxon>Thermotogati</taxon>
        <taxon>Thermotogota</taxon>
        <taxon>Thermotogae</taxon>
        <taxon>Petrotogales</taxon>
        <taxon>Petrotogaceae</taxon>
        <taxon>Geotoga</taxon>
    </lineage>
</organism>
<dbReference type="Pfam" id="PF01029">
    <property type="entry name" value="NusB"/>
    <property type="match status" value="1"/>
</dbReference>
<dbReference type="Pfam" id="PF22458">
    <property type="entry name" value="RsmF-B_ferredox"/>
    <property type="match status" value="1"/>
</dbReference>
<sequence>MIRSQLYTVLKKFYKRYSLNQENISYALDNLNAEDRGFFIKVLNHTIKNHIKIDFILKKLIKNFNSIPPASKTFLRLGVSQLLLGIDEYAAVNETVKLVKNKKQKSFVNAVLRNFIRQKDEILNNIPEYIEYSFPKWIYDEISFLNHRTEILKKHNKEPQITIRINTLKTNKKDLIEKLNELGIEVKNSLHFENSLIIQNNKDILLINHLFEEGFYYVQNESSQLVAHILNPKENDEVLDSCSAPGGKTTHLAELMKNYGTIDAYENDIIRLEMVKKNADKLGINIINTDLKDSSNVKLTKSYNKVLIDAPCTSAGISSIHPEVLLRLDEKNIEIYSKIQKDILHNILSQVGKGTEIVYSTCTFFQEENTKNMKYISEIFDIEFIDFKNDLNHFNIKSQYDGYGHYIIPDDYLIPFYITKIVKK</sequence>
<dbReference type="InterPro" id="IPR001678">
    <property type="entry name" value="MeTrfase_RsmB-F_NOP2_dom"/>
</dbReference>
<evidence type="ECO:0000313" key="7">
    <source>
        <dbReference type="EMBL" id="SDC20098.1"/>
    </source>
</evidence>
<feature type="binding site" evidence="5">
    <location>
        <position position="266"/>
    </location>
    <ligand>
        <name>S-adenosyl-L-methionine</name>
        <dbReference type="ChEBI" id="CHEBI:59789"/>
    </ligand>
</feature>
<dbReference type="Gene3D" id="1.10.940.10">
    <property type="entry name" value="NusB-like"/>
    <property type="match status" value="1"/>
</dbReference>
<evidence type="ECO:0000256" key="1">
    <source>
        <dbReference type="ARBA" id="ARBA00022603"/>
    </source>
</evidence>
<feature type="binding site" evidence="5">
    <location>
        <position position="309"/>
    </location>
    <ligand>
        <name>S-adenosyl-L-methionine</name>
        <dbReference type="ChEBI" id="CHEBI:59789"/>
    </ligand>
</feature>
<gene>
    <name evidence="8" type="ORF">E4650_04310</name>
    <name evidence="7" type="ORF">SAMN04488588_0581</name>
</gene>
<dbReference type="GO" id="GO:0001510">
    <property type="term" value="P:RNA methylation"/>
    <property type="evidence" value="ECO:0007669"/>
    <property type="project" value="InterPro"/>
</dbReference>
<dbReference type="GO" id="GO:0006355">
    <property type="term" value="P:regulation of DNA-templated transcription"/>
    <property type="evidence" value="ECO:0007669"/>
    <property type="project" value="InterPro"/>
</dbReference>
<dbReference type="Proteomes" id="UP000199322">
    <property type="component" value="Unassembled WGS sequence"/>
</dbReference>
<dbReference type="GO" id="GO:0003723">
    <property type="term" value="F:RNA binding"/>
    <property type="evidence" value="ECO:0007669"/>
    <property type="project" value="UniProtKB-UniRule"/>
</dbReference>
<evidence type="ECO:0000256" key="5">
    <source>
        <dbReference type="PROSITE-ProRule" id="PRU01023"/>
    </source>
</evidence>
<dbReference type="PROSITE" id="PS51686">
    <property type="entry name" value="SAM_MT_RSMB_NOP"/>
    <property type="match status" value="1"/>
</dbReference>
<keyword evidence="2 5" id="KW-0808">Transferase</keyword>
<reference evidence="7 9" key="1">
    <citation type="submission" date="2016-10" db="EMBL/GenBank/DDBJ databases">
        <authorList>
            <person name="de Groot N.N."/>
        </authorList>
    </citation>
    <scope>NUCLEOTIDE SEQUENCE [LARGE SCALE GENOMIC DNA]</scope>
    <source>
        <strain evidence="7 9">WG14</strain>
    </source>
</reference>
<dbReference type="PRINTS" id="PR02008">
    <property type="entry name" value="RCMTFAMILY"/>
</dbReference>
<evidence type="ECO:0000256" key="3">
    <source>
        <dbReference type="ARBA" id="ARBA00022691"/>
    </source>
</evidence>
<evidence type="ECO:0000313" key="8">
    <source>
        <dbReference type="EMBL" id="TGG88269.1"/>
    </source>
</evidence>
<dbReference type="RefSeq" id="WP_091402648.1">
    <property type="nucleotide sequence ID" value="NZ_FMYV01000002.1"/>
</dbReference>
<reference evidence="8 10" key="2">
    <citation type="submission" date="2019-04" db="EMBL/GenBank/DDBJ databases">
        <title>Draft genome sequence data and analysis of a Fermenting Bacterium, Geotoga petraea strain HO-Geo1, isolated from heavy-oil petroleum reservoir in Russia.</title>
        <authorList>
            <person name="Grouzdev D.S."/>
            <person name="Semenova E.M."/>
            <person name="Sokolova D.S."/>
            <person name="Tourova T.P."/>
            <person name="Poltaraus A.B."/>
            <person name="Nazina T.N."/>
        </authorList>
    </citation>
    <scope>NUCLEOTIDE SEQUENCE [LARGE SCALE GENOMIC DNA]</scope>
    <source>
        <strain evidence="8 10">HO-Geo1</strain>
    </source>
</reference>
<keyword evidence="9" id="KW-1185">Reference proteome</keyword>
<dbReference type="Gene3D" id="3.30.70.1170">
    <property type="entry name" value="Sun protein, domain 3"/>
    <property type="match status" value="1"/>
</dbReference>
<proteinExistence type="inferred from homology"/>
<feature type="binding site" evidence="5">
    <location>
        <begin position="242"/>
        <end position="248"/>
    </location>
    <ligand>
        <name>S-adenosyl-L-methionine</name>
        <dbReference type="ChEBI" id="CHEBI:59789"/>
    </ligand>
</feature>
<keyword evidence="1 5" id="KW-0489">Methyltransferase</keyword>
<evidence type="ECO:0000259" key="6">
    <source>
        <dbReference type="PROSITE" id="PS51686"/>
    </source>
</evidence>